<dbReference type="RefSeq" id="WP_263270369.1">
    <property type="nucleotide sequence ID" value="NZ_CP081201.1"/>
</dbReference>
<dbReference type="EMBL" id="CP081201">
    <property type="protein sequence ID" value="UXZ97231.1"/>
    <property type="molecule type" value="Genomic_DNA"/>
</dbReference>
<organism evidence="1 2">
    <name type="scientific">Pseudomonas phytophila</name>
    <dbReference type="NCBI Taxonomy" id="2867264"/>
    <lineage>
        <taxon>Bacteria</taxon>
        <taxon>Pseudomonadati</taxon>
        <taxon>Pseudomonadota</taxon>
        <taxon>Gammaproteobacteria</taxon>
        <taxon>Pseudomonadales</taxon>
        <taxon>Pseudomonadaceae</taxon>
        <taxon>Pseudomonas</taxon>
    </lineage>
</organism>
<evidence type="ECO:0000313" key="2">
    <source>
        <dbReference type="Proteomes" id="UP001063228"/>
    </source>
</evidence>
<sequence length="349" mass="39333">MTGKVSKQRWPNGRVELTLEGIKLMKNFIDIDSSQTLTVDEYLSSVLQEERRNAVAEMLDVGLQLLELMKSNSGVAAPAPEIFVKTTSHVGAEASPFGVIIITIGMIDHCLDTPWPQPHLVLGMEAPVILGLNLIAQLGLAWVIGHEFTHLFRHHHEVEGKLGSSLAVQRALEHDADLCSTAGIFRLMQRLFGGIIPDIAIRRYTVFALFWIIRTIPETNNGAGSHPSFSERFFHITLKLITLQENRSETYDPTVNNQLSLDRCNALVSASIRCEKTYQEINGISDGGYFTEWLEYFENNNQTEIIWDWVAISPWVEHFSGTAADMRPQLTREEREEALVRGLNLYSEE</sequence>
<dbReference type="Proteomes" id="UP001063228">
    <property type="component" value="Chromosome"/>
</dbReference>
<accession>A0ABY6FHF6</accession>
<reference evidence="1" key="1">
    <citation type="submission" date="2021-08" db="EMBL/GenBank/DDBJ databases">
        <title>Complete genome sequence of Pseudomonas phytophila.</title>
        <authorList>
            <person name="Weir B.S."/>
            <person name="Templeton M.D."/>
            <person name="Arshed S."/>
            <person name="Andersen M.T."/>
            <person name="Jayaraman J."/>
        </authorList>
    </citation>
    <scope>NUCLEOTIDE SEQUENCE</scope>
    <source>
        <strain evidence="1">ICMP 23753</strain>
    </source>
</reference>
<gene>
    <name evidence="1" type="ORF">K3169_04815</name>
</gene>
<name>A0ABY6FHF6_9PSED</name>
<evidence type="ECO:0000313" key="1">
    <source>
        <dbReference type="EMBL" id="UXZ97231.1"/>
    </source>
</evidence>
<dbReference type="PROSITE" id="PS00018">
    <property type="entry name" value="EF_HAND_1"/>
    <property type="match status" value="1"/>
</dbReference>
<keyword evidence="2" id="KW-1185">Reference proteome</keyword>
<proteinExistence type="predicted"/>
<dbReference type="InterPro" id="IPR018247">
    <property type="entry name" value="EF_Hand_1_Ca_BS"/>
</dbReference>
<evidence type="ECO:0008006" key="3">
    <source>
        <dbReference type="Google" id="ProtNLM"/>
    </source>
</evidence>
<protein>
    <recommendedName>
        <fullName evidence="3">Peptidase M48 domain-containing protein</fullName>
    </recommendedName>
</protein>